<evidence type="ECO:0000313" key="8">
    <source>
        <dbReference type="EMBL" id="RXK57606.1"/>
    </source>
</evidence>
<feature type="transmembrane region" description="Helical" evidence="6">
    <location>
        <begin position="42"/>
        <end position="60"/>
    </location>
</feature>
<keyword evidence="3 6" id="KW-0812">Transmembrane</keyword>
<keyword evidence="9" id="KW-1185">Reference proteome</keyword>
<evidence type="ECO:0000256" key="3">
    <source>
        <dbReference type="ARBA" id="ARBA00022692"/>
    </source>
</evidence>
<gene>
    <name evidence="8" type="ORF">ESA94_20630</name>
</gene>
<accession>A0A4Q1CDF8</accession>
<dbReference type="Proteomes" id="UP000290204">
    <property type="component" value="Unassembled WGS sequence"/>
</dbReference>
<evidence type="ECO:0000313" key="9">
    <source>
        <dbReference type="Proteomes" id="UP000290204"/>
    </source>
</evidence>
<reference evidence="8 9" key="1">
    <citation type="submission" date="2019-01" db="EMBL/GenBank/DDBJ databases">
        <title>Lacibacter sp. strain TTM-7.</title>
        <authorList>
            <person name="Chen W.-M."/>
        </authorList>
    </citation>
    <scope>NUCLEOTIDE SEQUENCE [LARGE SCALE GENOMIC DNA]</scope>
    <source>
        <strain evidence="8 9">TTM-7</strain>
    </source>
</reference>
<dbReference type="PANTHER" id="PTHR43461">
    <property type="entry name" value="TRANSMEMBRANE PROTEIN 256"/>
    <property type="match status" value="1"/>
</dbReference>
<feature type="chain" id="PRO_5020877855" evidence="7">
    <location>
        <begin position="27"/>
        <end position="127"/>
    </location>
</feature>
<feature type="transmembrane region" description="Helical" evidence="6">
    <location>
        <begin position="72"/>
        <end position="90"/>
    </location>
</feature>
<name>A0A4Q1CDF8_9BACT</name>
<dbReference type="Pfam" id="PF04241">
    <property type="entry name" value="DUF423"/>
    <property type="match status" value="1"/>
</dbReference>
<keyword evidence="5 6" id="KW-0472">Membrane</keyword>
<dbReference type="InterPro" id="IPR006696">
    <property type="entry name" value="DUF423"/>
</dbReference>
<dbReference type="OrthoDB" id="9802121at2"/>
<comment type="similarity">
    <text evidence="2">Belongs to the UPF0382 family.</text>
</comment>
<comment type="caution">
    <text evidence="8">The sequence shown here is derived from an EMBL/GenBank/DDBJ whole genome shotgun (WGS) entry which is preliminary data.</text>
</comment>
<evidence type="ECO:0000256" key="6">
    <source>
        <dbReference type="SAM" id="Phobius"/>
    </source>
</evidence>
<sequence>MGKPTLSLAFLLGALAVALGAFGAHALKEMVDEKSIQTYQTAVQYHFYHVIALALTGVLLNSNANGWYRRAAGLFIAGIIFFSGSLYTLTFLKAAGVTGMNWLGAITPIGGVCFIAGWLCLFAGTRK</sequence>
<feature type="transmembrane region" description="Helical" evidence="6">
    <location>
        <begin position="102"/>
        <end position="124"/>
    </location>
</feature>
<dbReference type="GO" id="GO:0005886">
    <property type="term" value="C:plasma membrane"/>
    <property type="evidence" value="ECO:0007669"/>
    <property type="project" value="TreeGrafter"/>
</dbReference>
<evidence type="ECO:0000256" key="2">
    <source>
        <dbReference type="ARBA" id="ARBA00009694"/>
    </source>
</evidence>
<protein>
    <submittedName>
        <fullName evidence="8">DUF423 domain-containing protein</fullName>
    </submittedName>
</protein>
<evidence type="ECO:0000256" key="1">
    <source>
        <dbReference type="ARBA" id="ARBA00004141"/>
    </source>
</evidence>
<keyword evidence="4 6" id="KW-1133">Transmembrane helix</keyword>
<organism evidence="8 9">
    <name type="scientific">Lacibacter luteus</name>
    <dbReference type="NCBI Taxonomy" id="2508719"/>
    <lineage>
        <taxon>Bacteria</taxon>
        <taxon>Pseudomonadati</taxon>
        <taxon>Bacteroidota</taxon>
        <taxon>Chitinophagia</taxon>
        <taxon>Chitinophagales</taxon>
        <taxon>Chitinophagaceae</taxon>
        <taxon>Lacibacter</taxon>
    </lineage>
</organism>
<comment type="subcellular location">
    <subcellularLocation>
        <location evidence="1">Membrane</location>
        <topology evidence="1">Multi-pass membrane protein</topology>
    </subcellularLocation>
</comment>
<evidence type="ECO:0000256" key="7">
    <source>
        <dbReference type="SAM" id="SignalP"/>
    </source>
</evidence>
<feature type="signal peptide" evidence="7">
    <location>
        <begin position="1"/>
        <end position="26"/>
    </location>
</feature>
<dbReference type="AlphaFoldDB" id="A0A4Q1CDF8"/>
<evidence type="ECO:0000256" key="4">
    <source>
        <dbReference type="ARBA" id="ARBA00022989"/>
    </source>
</evidence>
<dbReference type="RefSeq" id="WP_129132858.1">
    <property type="nucleotide sequence ID" value="NZ_SDHW01000009.1"/>
</dbReference>
<keyword evidence="7" id="KW-0732">Signal</keyword>
<evidence type="ECO:0000256" key="5">
    <source>
        <dbReference type="ARBA" id="ARBA00023136"/>
    </source>
</evidence>
<dbReference type="PANTHER" id="PTHR43461:SF1">
    <property type="entry name" value="TRANSMEMBRANE PROTEIN 256"/>
    <property type="match status" value="1"/>
</dbReference>
<proteinExistence type="inferred from homology"/>
<dbReference type="EMBL" id="SDHW01000009">
    <property type="protein sequence ID" value="RXK57606.1"/>
    <property type="molecule type" value="Genomic_DNA"/>
</dbReference>